<dbReference type="InterPro" id="IPR052894">
    <property type="entry name" value="AsmA-related"/>
</dbReference>
<feature type="region of interest" description="Disordered" evidence="1">
    <location>
        <begin position="616"/>
        <end position="702"/>
    </location>
</feature>
<name>A0ABW1KS55_9PROT</name>
<evidence type="ECO:0000256" key="1">
    <source>
        <dbReference type="SAM" id="MobiDB-lite"/>
    </source>
</evidence>
<reference evidence="3 4" key="1">
    <citation type="submission" date="2024-09" db="EMBL/GenBank/DDBJ databases">
        <authorList>
            <person name="Zhang Z.-H."/>
        </authorList>
    </citation>
    <scope>NUCLEOTIDE SEQUENCE [LARGE SCALE GENOMIC DNA]</scope>
    <source>
        <strain evidence="3 4">HHTR114</strain>
    </source>
</reference>
<evidence type="ECO:0000313" key="4">
    <source>
        <dbReference type="Proteomes" id="UP001596116"/>
    </source>
</evidence>
<proteinExistence type="predicted"/>
<comment type="caution">
    <text evidence="3">The sequence shown here is derived from an EMBL/GenBank/DDBJ whole genome shotgun (WGS) entry which is preliminary data.</text>
</comment>
<feature type="domain" description="AsmA" evidence="2">
    <location>
        <begin position="3"/>
        <end position="186"/>
    </location>
</feature>
<keyword evidence="4" id="KW-1185">Reference proteome</keyword>
<feature type="domain" description="AsmA" evidence="2">
    <location>
        <begin position="344"/>
        <end position="537"/>
    </location>
</feature>
<protein>
    <submittedName>
        <fullName evidence="3">AsmA family protein</fullName>
    </submittedName>
</protein>
<evidence type="ECO:0000313" key="3">
    <source>
        <dbReference type="EMBL" id="MFC6034204.1"/>
    </source>
</evidence>
<dbReference type="InterPro" id="IPR007844">
    <property type="entry name" value="AsmA"/>
</dbReference>
<evidence type="ECO:0000259" key="2">
    <source>
        <dbReference type="Pfam" id="PF05170"/>
    </source>
</evidence>
<dbReference type="RefSeq" id="WP_379880483.1">
    <property type="nucleotide sequence ID" value="NZ_JBHPON010000001.1"/>
</dbReference>
<organism evidence="3 4">
    <name type="scientific">Hyphococcus aureus</name>
    <dbReference type="NCBI Taxonomy" id="2666033"/>
    <lineage>
        <taxon>Bacteria</taxon>
        <taxon>Pseudomonadati</taxon>
        <taxon>Pseudomonadota</taxon>
        <taxon>Alphaproteobacteria</taxon>
        <taxon>Parvularculales</taxon>
        <taxon>Parvularculaceae</taxon>
        <taxon>Hyphococcus</taxon>
    </lineage>
</organism>
<dbReference type="EMBL" id="JBHPON010000001">
    <property type="protein sequence ID" value="MFC6034204.1"/>
    <property type="molecule type" value="Genomic_DNA"/>
</dbReference>
<accession>A0ABW1KS55</accession>
<feature type="compositionally biased region" description="Basic and acidic residues" evidence="1">
    <location>
        <begin position="690"/>
        <end position="702"/>
    </location>
</feature>
<gene>
    <name evidence="3" type="ORF">ACFMB1_01540</name>
</gene>
<dbReference type="Pfam" id="PF05170">
    <property type="entry name" value="AsmA"/>
    <property type="match status" value="2"/>
</dbReference>
<feature type="compositionally biased region" description="Acidic residues" evidence="1">
    <location>
        <begin position="627"/>
        <end position="638"/>
    </location>
</feature>
<dbReference type="PANTHER" id="PTHR30441">
    <property type="entry name" value="DUF748 DOMAIN-CONTAINING PROTEIN"/>
    <property type="match status" value="1"/>
</dbReference>
<sequence length="702" mass="74434">MNRILFILLALVALALAILLFLPGLVPVSAFKGRIETQASNALGREVSFGDDLSFRIFPRTAFRVTDLVIANADGFSGDYLARVEEADIGVKLLPLLSDSVEIDRFVLTRPDIRLTRAQDGAVNWNLAQSETAPSETETSSAQRELKLGDVRIVDGAARYEDLSTGKSYVAEEIDMTVVLKSLTEPLEAKGEMQFQGAPATVDMVLTSLRAIMDQEPGNLKLDLKVGDAEIGADLAITTKDGVHYSGPASLSAPDLPAFAALAGTELAEAPGFDKLSVKGDIDGNDASLRLENASINFDEIAAQGAVMLNWAGARPKASGVLSTDKLDLRPYMPPPSTSAEGFPAWSEAKMDFASLNNIDADFDISTDAVYVNDLEFGESRIKLLVDAGRLTAEIPELSMYGGQGSGRVVVNARGATPSFAGNFDVGAVQAQPFSKDLMKHDNLLGLGSFKLNFAATGDSQAAIMRTIDGSGGFDLADGALKGVNIAGLVRAVGQFTEGFNPAALQRAVAEARGPSQQTDFSEFLSDFSITNGLVSAPTITLNGPYLSMSGQGTINLAEQKIDLRLSPKGTTVLEGQEGGRTVTVPVRIGGTFSKPTIGIDAESLARTGLQRTLENVLSNRNKKEDGEEGADATDEEADPARAIIEGIIGGKKKEPDQQQDGATEDSAATPEETLINEGLNAIFGKKKTAPKEETKEEEPQQ</sequence>
<dbReference type="PANTHER" id="PTHR30441:SF4">
    <property type="entry name" value="PROTEIN ASMA"/>
    <property type="match status" value="1"/>
</dbReference>
<dbReference type="Proteomes" id="UP001596116">
    <property type="component" value="Unassembled WGS sequence"/>
</dbReference>